<evidence type="ECO:0000256" key="2">
    <source>
        <dbReference type="ARBA" id="ARBA00004123"/>
    </source>
</evidence>
<evidence type="ECO:0000256" key="6">
    <source>
        <dbReference type="SAM" id="MobiDB-lite"/>
    </source>
</evidence>
<dbReference type="GO" id="GO:0005634">
    <property type="term" value="C:nucleus"/>
    <property type="evidence" value="ECO:0007669"/>
    <property type="project" value="UniProtKB-SubCell"/>
</dbReference>
<dbReference type="InterPro" id="IPR033053">
    <property type="entry name" value="Hir3/CABIN1"/>
</dbReference>
<dbReference type="GO" id="GO:0031491">
    <property type="term" value="F:nucleosome binding"/>
    <property type="evidence" value="ECO:0007669"/>
    <property type="project" value="TreeGrafter"/>
</dbReference>
<accession>A0AAN6IWI8</accession>
<reference evidence="7" key="1">
    <citation type="submission" date="2023-01" db="EMBL/GenBank/DDBJ databases">
        <title>Exophiala dermititidis isolated from Cystic Fibrosis Patient.</title>
        <authorList>
            <person name="Kurbessoian T."/>
            <person name="Crocker A."/>
            <person name="Murante D."/>
            <person name="Hogan D.A."/>
            <person name="Stajich J.E."/>
        </authorList>
    </citation>
    <scope>NUCLEOTIDE SEQUENCE</scope>
    <source>
        <strain evidence="7">Ex8</strain>
    </source>
</reference>
<evidence type="ECO:0000256" key="3">
    <source>
        <dbReference type="ARBA" id="ARBA00007335"/>
    </source>
</evidence>
<feature type="compositionally biased region" description="Acidic residues" evidence="6">
    <location>
        <begin position="1875"/>
        <end position="1895"/>
    </location>
</feature>
<dbReference type="Proteomes" id="UP001161757">
    <property type="component" value="Unassembled WGS sequence"/>
</dbReference>
<keyword evidence="5" id="KW-0539">Nucleus</keyword>
<name>A0AAN6IWI8_EXODE</name>
<feature type="compositionally biased region" description="Basic and acidic residues" evidence="6">
    <location>
        <begin position="1896"/>
        <end position="1914"/>
    </location>
</feature>
<organism evidence="7 8">
    <name type="scientific">Exophiala dermatitidis</name>
    <name type="common">Black yeast-like fungus</name>
    <name type="synonym">Wangiella dermatitidis</name>
    <dbReference type="NCBI Taxonomy" id="5970"/>
    <lineage>
        <taxon>Eukaryota</taxon>
        <taxon>Fungi</taxon>
        <taxon>Dikarya</taxon>
        <taxon>Ascomycota</taxon>
        <taxon>Pezizomycotina</taxon>
        <taxon>Eurotiomycetes</taxon>
        <taxon>Chaetothyriomycetidae</taxon>
        <taxon>Chaetothyriales</taxon>
        <taxon>Herpotrichiellaceae</taxon>
        <taxon>Exophiala</taxon>
    </lineage>
</organism>
<comment type="subcellular location">
    <subcellularLocation>
        <location evidence="2">Nucleus</location>
    </subcellularLocation>
</comment>
<evidence type="ECO:0000313" key="7">
    <source>
        <dbReference type="EMBL" id="KAJ8993765.1"/>
    </source>
</evidence>
<sequence>MSGFTALNVEPEDTFEEEIDDTREIQLEEAFKLYQNALRLHSQGPEYVQEALEAYKELLQSEVFKYPEVVSEFAHEELDDEVIPSSAQLDAGSLPLLPSNAAESSASSIPQLIYLAFKNRGQLLLDIAHHQLSNKEGSRSDLCQHYAKACDESLRDFAKALERDDTDLDLWKKAARVADVLSTQRIARFCLESVIAADDEDFEHSIDLSGLDEAFAAGELDEVVALIQDDLTQLRGSEMRPKSKLLARLKRTNDPYPFLPKRAKVLEYNDDRYRPLSFAVGQINLKPSSPDLFSLGRVIRDTVLGIQEGSMALSTATIVRAELQHPRLMLDDTEMTLNPDNKPGTDMPPVDNSPSESKEAPLSPTTSRSQPDSTIEVESLTLKHASEPEGGKDKETKKIEEPDGDTIEVDQPHEGVSETPIVNTRKRSATAAGNEEPEGRTKSKRIRARESLAGMAAQEDETMHEDVQAFQDQLAVLDQADQLTFESANLLLQPIGLKLFDSAADVREAFWQGDDKLSNEETSKGAHMDLQLLADLKNALLEWSDEKSHAILHGHGNQDFVENSAGMSLFLQHSKIATSKRPIVPTGSDEAALVSAVTQINAGATNIYDAAFYWLFSVLSSAQGETTACTSSYLQDAWNEDMKETVVQLALVAEPQLYETMRQRLDWLATSQTGTGAQRDLEVARHFEFAETLFEMHLDLYSAATRPNAKVDEVTRVGQRDRLMRWSSLADDFMHLYIDNSAEPTMTDPLVLRLIWASTIYATLAEEVDKTHVVLCLEDLRTVLEQTHVDPIFLPNNTSMPVISVSAIDQELSRLNTLDFFTSVFNSDNSDPVAVIEKLEPILEASARSLEDDGSNPDLLAGLTPQADQLVSFLESGDAALKLFLWRRLQNAYTAISYTPKVVSCLLRALETSVNQLYTSRHLEADAPDRQISMLKWLRDIDEILARLLAKVLDEPAAYECIDDSHLRSSLKATTALAKLLHGFVIYDDSIRIGQTPGPQLKGTASTKLYEKSKDRFKELLIRTWILQYTLVKEATVQDRASYPRAGDDLAEYLINLHHAMGMRQYCKHANKAIVKLVKSELDTLETTQDYSEDLAQVFFDLYQLRFASGFGDADHGCPPENIDRKTAWPLVPTIMKYAERHNIKDLIKSELRTTIEKVQQALGTVKSNPALAYNKRIITAYLKSTIVPEDLYRSIRGIGDLPTRPVHGDTQVAASCGWYFLLGHLTLAKFKSVKRVNPTATDDLDVAAGFLRQDLDHNIEKWQSWYRLAQVYEAKIEDDLIWNATKLNESRGEIALLERQAIHCYIMSTAMAMRLADATLETAHMIEDMLAEFGSRLYASSRPPLNMEAFRTDEQQRPLSSSVDQTMSKQPFHPPIREYSLWRFAAYLLSKKLTDRPKHWTVHYTRAKCLWKMFQSPENNGRVSAEDVLDAITESIEALPKKEKSNEPILEPHYKLVSVIYKMVKAGALTYTQAKEYMQATRYAHNVRLAEDEEGPLWVSYVLDILKKLGNADKSNWHHRITARAAHVIYDDDATAAGALGARHQFTQQIFTKTMTIQVWKPENERPGRHYVYTGRYVTFFVHLLEQLKDRANMDQLVRRIRRKTTDFLDHGKLWEEVVTTYVRLMRRIGNIPEGRERALFDGMNFEEFTKRSEKMETWARDPETSSVFLDVMRDAIDLKRLNNSLMKGPLIDDLIGDSYACLYEEFVRQLPPEEQPKPQAAVLPQGTFINMTTDLAGDSEDAERARLNDMLRAQGDGAADGPLAVSISAPVGLGLQTPSALMGIVGQAEVQRVPGKPGRTKTVTRREVQRKAEAAIVKPPPIKTPILSKRPIVEIPRRDVESPMDRRLAEARDEDQEASRPSSQGGSVHDSADGEADGEENSGSELSDLEDMGDEKKQLLSELQNARDHGGEVENEGDGGDDEENEDDDGAGGDAGEDGGEGAEKEVVEGSGEEDDGAGEDEEEGEEGEDEGEEGEDEGEEGEDEGEEGEDDEGLEEPAGHSADRQRPNVDDSIEIQDSQENADGAGAGGRESTADGEASSTV</sequence>
<dbReference type="GO" id="GO:0000417">
    <property type="term" value="C:HIR complex"/>
    <property type="evidence" value="ECO:0007669"/>
    <property type="project" value="TreeGrafter"/>
</dbReference>
<feature type="region of interest" description="Disordered" evidence="6">
    <location>
        <begin position="1839"/>
        <end position="2045"/>
    </location>
</feature>
<feature type="compositionally biased region" description="Basic and acidic residues" evidence="6">
    <location>
        <begin position="2000"/>
        <end position="2012"/>
    </location>
</feature>
<dbReference type="PANTHER" id="PTHR15502">
    <property type="entry name" value="CALCINEURIN-BINDING PROTEIN CABIN 1-RELATED"/>
    <property type="match status" value="1"/>
</dbReference>
<dbReference type="PANTHER" id="PTHR15502:SF7">
    <property type="entry name" value="CALCINEURIN-BINDING PROTEIN CABIN-1"/>
    <property type="match status" value="1"/>
</dbReference>
<evidence type="ECO:0000256" key="4">
    <source>
        <dbReference type="ARBA" id="ARBA00014848"/>
    </source>
</evidence>
<feature type="region of interest" description="Disordered" evidence="6">
    <location>
        <begin position="333"/>
        <end position="446"/>
    </location>
</feature>
<feature type="compositionally biased region" description="Acidic residues" evidence="6">
    <location>
        <begin position="1953"/>
        <end position="1998"/>
    </location>
</feature>
<comment type="similarity">
    <text evidence="3">Belongs to the HIR3 family.</text>
</comment>
<feature type="compositionally biased region" description="Basic and acidic residues" evidence="6">
    <location>
        <begin position="384"/>
        <end position="401"/>
    </location>
</feature>
<protein>
    <recommendedName>
        <fullName evidence="4">Histone transcription regulator 3 homolog</fullName>
    </recommendedName>
</protein>
<dbReference type="EMBL" id="JAJGCB010000003">
    <property type="protein sequence ID" value="KAJ8993765.1"/>
    <property type="molecule type" value="Genomic_DNA"/>
</dbReference>
<feature type="compositionally biased region" description="Polar residues" evidence="6">
    <location>
        <begin position="363"/>
        <end position="373"/>
    </location>
</feature>
<evidence type="ECO:0000256" key="1">
    <source>
        <dbReference type="ARBA" id="ARBA00002687"/>
    </source>
</evidence>
<evidence type="ECO:0000313" key="8">
    <source>
        <dbReference type="Proteomes" id="UP001161757"/>
    </source>
</evidence>
<proteinExistence type="inferred from homology"/>
<feature type="compositionally biased region" description="Acidic residues" evidence="6">
    <location>
        <begin position="1915"/>
        <end position="1943"/>
    </location>
</feature>
<dbReference type="GO" id="GO:0006325">
    <property type="term" value="P:chromatin organization"/>
    <property type="evidence" value="ECO:0007669"/>
    <property type="project" value="InterPro"/>
</dbReference>
<gene>
    <name evidence="7" type="primary">HIR3</name>
    <name evidence="7" type="ORF">HRR80_002271</name>
</gene>
<feature type="compositionally biased region" description="Basic and acidic residues" evidence="6">
    <location>
        <begin position="1839"/>
        <end position="1853"/>
    </location>
</feature>
<comment type="caution">
    <text evidence="7">The sequence shown here is derived from an EMBL/GenBank/DDBJ whole genome shotgun (WGS) entry which is preliminary data.</text>
</comment>
<evidence type="ECO:0000256" key="5">
    <source>
        <dbReference type="ARBA" id="ARBA00023242"/>
    </source>
</evidence>
<comment type="function">
    <text evidence="1">Has a role in a nucleosome assembly pathway that is required for the integrity of heterochromatin and proper chromosome segregation.</text>
</comment>